<dbReference type="Proteomes" id="UP001197795">
    <property type="component" value="Unassembled WGS sequence"/>
</dbReference>
<dbReference type="Gene3D" id="3.20.20.450">
    <property type="entry name" value="EAL domain"/>
    <property type="match status" value="1"/>
</dbReference>
<feature type="transmembrane region" description="Helical" evidence="1">
    <location>
        <begin position="118"/>
        <end position="141"/>
    </location>
</feature>
<keyword evidence="4" id="KW-1185">Reference proteome</keyword>
<feature type="transmembrane region" description="Helical" evidence="1">
    <location>
        <begin position="48"/>
        <end position="69"/>
    </location>
</feature>
<keyword evidence="1" id="KW-0472">Membrane</keyword>
<protein>
    <submittedName>
        <fullName evidence="3">EAL domain-containing protein</fullName>
    </submittedName>
</protein>
<comment type="caution">
    <text evidence="3">The sequence shown here is derived from an EMBL/GenBank/DDBJ whole genome shotgun (WGS) entry which is preliminary data.</text>
</comment>
<dbReference type="PANTHER" id="PTHR33121:SF70">
    <property type="entry name" value="SIGNALING PROTEIN YKOW"/>
    <property type="match status" value="1"/>
</dbReference>
<name>A0AAE3D648_9FIRM</name>
<keyword evidence="1" id="KW-0812">Transmembrane</keyword>
<reference evidence="3 4" key="1">
    <citation type="submission" date="2021-10" db="EMBL/GenBank/DDBJ databases">
        <title>Anaerobic single-cell dispensing facilitates the cultivation of human gut bacteria.</title>
        <authorList>
            <person name="Afrizal A."/>
        </authorList>
    </citation>
    <scope>NUCLEOTIDE SEQUENCE [LARGE SCALE GENOMIC DNA]</scope>
    <source>
        <strain evidence="3 4">CLA-AA-H273</strain>
    </source>
</reference>
<keyword evidence="1" id="KW-1133">Transmembrane helix</keyword>
<dbReference type="InterPro" id="IPR001633">
    <property type="entry name" value="EAL_dom"/>
</dbReference>
<dbReference type="GO" id="GO:0071111">
    <property type="term" value="F:cyclic-guanylate-specific phosphodiesterase activity"/>
    <property type="evidence" value="ECO:0007669"/>
    <property type="project" value="InterPro"/>
</dbReference>
<feature type="transmembrane region" description="Helical" evidence="1">
    <location>
        <begin position="153"/>
        <end position="176"/>
    </location>
</feature>
<gene>
    <name evidence="3" type="ORF">LKD75_05505</name>
</gene>
<dbReference type="Pfam" id="PF00563">
    <property type="entry name" value="EAL"/>
    <property type="match status" value="1"/>
</dbReference>
<evidence type="ECO:0000313" key="3">
    <source>
        <dbReference type="EMBL" id="MCC2119053.1"/>
    </source>
</evidence>
<dbReference type="PROSITE" id="PS50883">
    <property type="entry name" value="EAL"/>
    <property type="match status" value="1"/>
</dbReference>
<feature type="transmembrane region" description="Helical" evidence="1">
    <location>
        <begin position="183"/>
        <end position="201"/>
    </location>
</feature>
<dbReference type="SUPFAM" id="SSF141868">
    <property type="entry name" value="EAL domain-like"/>
    <property type="match status" value="1"/>
</dbReference>
<evidence type="ECO:0000313" key="4">
    <source>
        <dbReference type="Proteomes" id="UP001197795"/>
    </source>
</evidence>
<feature type="transmembrane region" description="Helical" evidence="1">
    <location>
        <begin position="81"/>
        <end position="106"/>
    </location>
</feature>
<evidence type="ECO:0000259" key="2">
    <source>
        <dbReference type="PROSITE" id="PS50883"/>
    </source>
</evidence>
<dbReference type="AlphaFoldDB" id="A0AAE3D648"/>
<dbReference type="InterPro" id="IPR035919">
    <property type="entry name" value="EAL_sf"/>
</dbReference>
<dbReference type="RefSeq" id="WP_022311779.1">
    <property type="nucleotide sequence ID" value="NZ_JAJEPV010000010.1"/>
</dbReference>
<organism evidence="3 4">
    <name type="scientific">Waltera acetigignens</name>
    <dbReference type="NCBI Taxonomy" id="2981769"/>
    <lineage>
        <taxon>Bacteria</taxon>
        <taxon>Bacillati</taxon>
        <taxon>Bacillota</taxon>
        <taxon>Clostridia</taxon>
        <taxon>Lachnospirales</taxon>
        <taxon>Lachnospiraceae</taxon>
        <taxon>Waltera</taxon>
    </lineage>
</organism>
<feature type="transmembrane region" description="Helical" evidence="1">
    <location>
        <begin position="12"/>
        <end position="36"/>
    </location>
</feature>
<dbReference type="PANTHER" id="PTHR33121">
    <property type="entry name" value="CYCLIC DI-GMP PHOSPHODIESTERASE PDEF"/>
    <property type="match status" value="1"/>
</dbReference>
<feature type="domain" description="EAL" evidence="2">
    <location>
        <begin position="383"/>
        <end position="641"/>
    </location>
</feature>
<proteinExistence type="predicted"/>
<dbReference type="SMART" id="SM00052">
    <property type="entry name" value="EAL"/>
    <property type="match status" value="1"/>
</dbReference>
<feature type="transmembrane region" description="Helical" evidence="1">
    <location>
        <begin position="207"/>
        <end position="226"/>
    </location>
</feature>
<evidence type="ECO:0000256" key="1">
    <source>
        <dbReference type="SAM" id="Phobius"/>
    </source>
</evidence>
<dbReference type="EMBL" id="JAJEPV010000010">
    <property type="protein sequence ID" value="MCC2119053.1"/>
    <property type="molecule type" value="Genomic_DNA"/>
</dbReference>
<accession>A0AAE3D648</accession>
<dbReference type="InterPro" id="IPR050706">
    <property type="entry name" value="Cyclic-di-GMP_PDE-like"/>
</dbReference>
<sequence>MGLNLLLSTNHIVIHSYSPVADFLLVVMCLLALLLIRQTFIKQSRTFRIFKSCFALLFIAAVSNIAFYYADLFSRQNTLLWILRAVYHISLLSLFCLYIAYLKILIVFPKNIGRKYTFLSFAILVVTGVADLASPLTGWGFHQDHYGIWYENILSTPFMVGYLLYLAVILFLLVCYRRRLPTALFHMLIFTETVCGLIVVMEAAMNTTSFLATTYFLPLLVVLYMLHANAYDPKTGALGSTSLDEYLRQQRQTAQDTYYLCLRFDMDFEYVMTEEMGKLFYSFWTDYFRKGMLFNPSTSFFVLAVDSHNVPDATERAVSLIKKVFQKYYEEYKLPYKLVLFDHLDFCENLEQFYEVFNYFSEKVAQNSYRVFGEEDYQTYKEMHYIKSQLKDIAEHGSLDDERVLVYCQPVRNVHTGTYDTAESLMRLRLPQTGLVFPDRFIPLAEKYGYIHRLSMIILNKTCRQIKQMQDEGYQISRVSVNLSVEELGEKDFMEEFKSIVRAAGIDFHTIAVEFTESQNDTEYELVQECVSEFKQLGVCTYLDDFGTGYSNFDRILSLKLDVVKFDRSLLLMADQDANSRFMLDYFSTAFERLGYKVLYEGVETDAQEELCIISHADYLQGYKFSKPIPIEELPRFLTRG</sequence>
<dbReference type="CDD" id="cd01948">
    <property type="entry name" value="EAL"/>
    <property type="match status" value="1"/>
</dbReference>